<reference evidence="1" key="1">
    <citation type="submission" date="2018-02" db="EMBL/GenBank/DDBJ databases">
        <title>Rhizophora mucronata_Transcriptome.</title>
        <authorList>
            <person name="Meera S.P."/>
            <person name="Sreeshan A."/>
            <person name="Augustine A."/>
        </authorList>
    </citation>
    <scope>NUCLEOTIDE SEQUENCE</scope>
    <source>
        <tissue evidence="1">Leaf</tissue>
    </source>
</reference>
<protein>
    <submittedName>
        <fullName evidence="1">Uncharacterized protein</fullName>
    </submittedName>
</protein>
<organism evidence="1">
    <name type="scientific">Rhizophora mucronata</name>
    <name type="common">Asiatic mangrove</name>
    <dbReference type="NCBI Taxonomy" id="61149"/>
    <lineage>
        <taxon>Eukaryota</taxon>
        <taxon>Viridiplantae</taxon>
        <taxon>Streptophyta</taxon>
        <taxon>Embryophyta</taxon>
        <taxon>Tracheophyta</taxon>
        <taxon>Spermatophyta</taxon>
        <taxon>Magnoliopsida</taxon>
        <taxon>eudicotyledons</taxon>
        <taxon>Gunneridae</taxon>
        <taxon>Pentapetalae</taxon>
        <taxon>rosids</taxon>
        <taxon>fabids</taxon>
        <taxon>Malpighiales</taxon>
        <taxon>Rhizophoraceae</taxon>
        <taxon>Rhizophora</taxon>
    </lineage>
</organism>
<dbReference type="AlphaFoldDB" id="A0A2P2J1P3"/>
<sequence length="21" mass="2369">MVSWEFTLDWVACLTSASPPK</sequence>
<evidence type="ECO:0000313" key="1">
    <source>
        <dbReference type="EMBL" id="MBW87395.1"/>
    </source>
</evidence>
<dbReference type="EMBL" id="GGEC01006912">
    <property type="protein sequence ID" value="MBW87395.1"/>
    <property type="molecule type" value="Transcribed_RNA"/>
</dbReference>
<proteinExistence type="predicted"/>
<accession>A0A2P2J1P3</accession>
<name>A0A2P2J1P3_RHIMU</name>